<dbReference type="InterPro" id="IPR050135">
    <property type="entry name" value="dGTPase-like"/>
</dbReference>
<gene>
    <name evidence="2" type="ORF">SAMN06265339_1402</name>
</gene>
<evidence type="ECO:0000313" key="2">
    <source>
        <dbReference type="EMBL" id="SMP15624.1"/>
    </source>
</evidence>
<dbReference type="Proteomes" id="UP001157911">
    <property type="component" value="Unassembled WGS sequence"/>
</dbReference>
<evidence type="ECO:0000313" key="3">
    <source>
        <dbReference type="Proteomes" id="UP001157911"/>
    </source>
</evidence>
<feature type="domain" description="HD" evidence="1">
    <location>
        <begin position="56"/>
        <end position="170"/>
    </location>
</feature>
<organism evidence="2 3">
    <name type="scientific">Desulfurobacterium pacificum</name>
    <dbReference type="NCBI Taxonomy" id="240166"/>
    <lineage>
        <taxon>Bacteria</taxon>
        <taxon>Pseudomonadati</taxon>
        <taxon>Aquificota</taxon>
        <taxon>Aquificia</taxon>
        <taxon>Desulfurobacteriales</taxon>
        <taxon>Desulfurobacteriaceae</taxon>
        <taxon>Desulfurobacterium</taxon>
    </lineage>
</organism>
<dbReference type="Pfam" id="PF19276">
    <property type="entry name" value="HD_assoc_2"/>
    <property type="match status" value="1"/>
</dbReference>
<dbReference type="EMBL" id="FXUB01000004">
    <property type="protein sequence ID" value="SMP15624.1"/>
    <property type="molecule type" value="Genomic_DNA"/>
</dbReference>
<protein>
    <recommendedName>
        <fullName evidence="1">HD domain-containing protein</fullName>
    </recommendedName>
</protein>
<dbReference type="PROSITE" id="PS51831">
    <property type="entry name" value="HD"/>
    <property type="match status" value="1"/>
</dbReference>
<keyword evidence="3" id="KW-1185">Reference proteome</keyword>
<name>A0ABY1NQJ1_9BACT</name>
<dbReference type="RefSeq" id="WP_283400852.1">
    <property type="nucleotide sequence ID" value="NZ_FXUB01000004.1"/>
</dbReference>
<dbReference type="InterPro" id="IPR003607">
    <property type="entry name" value="HD/PDEase_dom"/>
</dbReference>
<accession>A0ABY1NQJ1</accession>
<dbReference type="Pfam" id="PF01966">
    <property type="entry name" value="HD"/>
    <property type="match status" value="1"/>
</dbReference>
<reference evidence="2 3" key="1">
    <citation type="submission" date="2017-05" db="EMBL/GenBank/DDBJ databases">
        <authorList>
            <person name="Varghese N."/>
            <person name="Submissions S."/>
        </authorList>
    </citation>
    <scope>NUCLEOTIDE SEQUENCE [LARGE SCALE GENOMIC DNA]</scope>
    <source>
        <strain evidence="2 3">DSM 15522</strain>
    </source>
</reference>
<dbReference type="PANTHER" id="PTHR11373:SF4">
    <property type="entry name" value="DEOXYNUCLEOSIDE TRIPHOSPHATE TRIPHOSPHOHYDROLASE SAMHD1"/>
    <property type="match status" value="1"/>
</dbReference>
<sequence length="397" mass="46185">MKKHKLLMDPVYDEFILIERNSVLEKLLDSYYLQRLRYIRQLGPCHYVYPGAEHTRFQHSIGVMWLARKTLNFLKMKDYTITEELELSILTAALVHDLGHSPFSHALEGVILPEKHETLTLKALNLVKEEINLNEQIYDSTAKILTKTHPLPFAYQLVSSQLDCDRLDYLRRDAFYTGVSFGKIDVNRILVSALIENNELVWSYKGFNALEAYVMSRYQMYWAVYFHKVNLSVQVLMKKIIERLKELIENGEKPEIDSILYKTLKEKSLEHFFRLTDSNVIASIYNLSCESKDEILKDLCNRLVKRNFFRTVEVKPAEVLELREKVEKAGFNPKYYFDIVEPSKVAYSYYSPSEAEIIKVKTPDGIEELSSVAPTDALKTLSRKVSKVYAVIPEEIN</sequence>
<dbReference type="SMART" id="SM00471">
    <property type="entry name" value="HDc"/>
    <property type="match status" value="1"/>
</dbReference>
<dbReference type="InterPro" id="IPR045509">
    <property type="entry name" value="HD_assoc_2"/>
</dbReference>
<dbReference type="SUPFAM" id="SSF109604">
    <property type="entry name" value="HD-domain/PDEase-like"/>
    <property type="match status" value="1"/>
</dbReference>
<proteinExistence type="predicted"/>
<dbReference type="InterPro" id="IPR006674">
    <property type="entry name" value="HD_domain"/>
</dbReference>
<dbReference type="CDD" id="cd00077">
    <property type="entry name" value="HDc"/>
    <property type="match status" value="1"/>
</dbReference>
<dbReference type="PANTHER" id="PTHR11373">
    <property type="entry name" value="DEOXYNUCLEOSIDE TRIPHOSPHATE TRIPHOSPHOHYDROLASE"/>
    <property type="match status" value="1"/>
</dbReference>
<evidence type="ECO:0000259" key="1">
    <source>
        <dbReference type="PROSITE" id="PS51831"/>
    </source>
</evidence>
<comment type="caution">
    <text evidence="2">The sequence shown here is derived from an EMBL/GenBank/DDBJ whole genome shotgun (WGS) entry which is preliminary data.</text>
</comment>
<dbReference type="Gene3D" id="1.10.3210.10">
    <property type="entry name" value="Hypothetical protein af1432"/>
    <property type="match status" value="1"/>
</dbReference>